<keyword evidence="2" id="KW-1185">Reference proteome</keyword>
<dbReference type="AlphaFoldDB" id="A0A4Y2J132"/>
<gene>
    <name evidence="1" type="ORF">AVEN_201763_1</name>
</gene>
<accession>A0A4Y2J132</accession>
<name>A0A4Y2J132_ARAVE</name>
<proteinExistence type="predicted"/>
<protein>
    <submittedName>
        <fullName evidence="1">Uncharacterized protein</fullName>
    </submittedName>
</protein>
<dbReference type="Proteomes" id="UP000499080">
    <property type="component" value="Unassembled WGS sequence"/>
</dbReference>
<reference evidence="1 2" key="1">
    <citation type="journal article" date="2019" name="Sci. Rep.">
        <title>Orb-weaving spider Araneus ventricosus genome elucidates the spidroin gene catalogue.</title>
        <authorList>
            <person name="Kono N."/>
            <person name="Nakamura H."/>
            <person name="Ohtoshi R."/>
            <person name="Moran D.A.P."/>
            <person name="Shinohara A."/>
            <person name="Yoshida Y."/>
            <person name="Fujiwara M."/>
            <person name="Mori M."/>
            <person name="Tomita M."/>
            <person name="Arakawa K."/>
        </authorList>
    </citation>
    <scope>NUCLEOTIDE SEQUENCE [LARGE SCALE GENOMIC DNA]</scope>
</reference>
<dbReference type="EMBL" id="BGPR01003077">
    <property type="protein sequence ID" value="GBM83408.1"/>
    <property type="molecule type" value="Genomic_DNA"/>
</dbReference>
<sequence length="161" mass="18556">MGLDLLTLDLYASAFIRKYHLDCEFHSKARTPLLSNMEAFVSDDRSFVALCNTLMQLEEETVQHCDEIAMALHCHPPSRITPPCSRSSALTDRLPASRTRITRDQPCRTHVSHLFAPCPKCVCWVSKEKGAYALPFFYLQDCRLSCYAFESRMKAMCRKRW</sequence>
<evidence type="ECO:0000313" key="2">
    <source>
        <dbReference type="Proteomes" id="UP000499080"/>
    </source>
</evidence>
<evidence type="ECO:0000313" key="1">
    <source>
        <dbReference type="EMBL" id="GBM83408.1"/>
    </source>
</evidence>
<comment type="caution">
    <text evidence="1">The sequence shown here is derived from an EMBL/GenBank/DDBJ whole genome shotgun (WGS) entry which is preliminary data.</text>
</comment>
<organism evidence="1 2">
    <name type="scientific">Araneus ventricosus</name>
    <name type="common">Orbweaver spider</name>
    <name type="synonym">Epeira ventricosa</name>
    <dbReference type="NCBI Taxonomy" id="182803"/>
    <lineage>
        <taxon>Eukaryota</taxon>
        <taxon>Metazoa</taxon>
        <taxon>Ecdysozoa</taxon>
        <taxon>Arthropoda</taxon>
        <taxon>Chelicerata</taxon>
        <taxon>Arachnida</taxon>
        <taxon>Araneae</taxon>
        <taxon>Araneomorphae</taxon>
        <taxon>Entelegynae</taxon>
        <taxon>Araneoidea</taxon>
        <taxon>Araneidae</taxon>
        <taxon>Araneus</taxon>
    </lineage>
</organism>